<dbReference type="InterPro" id="IPR003730">
    <property type="entry name" value="Cu_polyphenol_OxRdtase"/>
</dbReference>
<evidence type="ECO:0000256" key="1">
    <source>
        <dbReference type="ARBA" id="ARBA00000553"/>
    </source>
</evidence>
<keyword evidence="6" id="KW-0378">Hydrolase</keyword>
<comment type="catalytic activity">
    <reaction evidence="11">
        <text>S-methyl-5'-thioadenosine + phosphate = 5-(methylsulfanyl)-alpha-D-ribose 1-phosphate + adenine</text>
        <dbReference type="Rhea" id="RHEA:11852"/>
        <dbReference type="ChEBI" id="CHEBI:16708"/>
        <dbReference type="ChEBI" id="CHEBI:17509"/>
        <dbReference type="ChEBI" id="CHEBI:43474"/>
        <dbReference type="ChEBI" id="CHEBI:58533"/>
        <dbReference type="EC" id="2.4.2.28"/>
    </reaction>
    <physiologicalReaction direction="left-to-right" evidence="11">
        <dbReference type="Rhea" id="RHEA:11853"/>
    </physiologicalReaction>
</comment>
<protein>
    <recommendedName>
        <fullName evidence="12">Purine nucleoside phosphorylase</fullName>
    </recommendedName>
</protein>
<keyword evidence="7" id="KW-0862">Zinc</keyword>
<comment type="catalytic activity">
    <reaction evidence="9">
        <text>adenosine + H2O + H(+) = inosine + NH4(+)</text>
        <dbReference type="Rhea" id="RHEA:24408"/>
        <dbReference type="ChEBI" id="CHEBI:15377"/>
        <dbReference type="ChEBI" id="CHEBI:15378"/>
        <dbReference type="ChEBI" id="CHEBI:16335"/>
        <dbReference type="ChEBI" id="CHEBI:17596"/>
        <dbReference type="ChEBI" id="CHEBI:28938"/>
        <dbReference type="EC" id="3.5.4.4"/>
    </reaction>
    <physiologicalReaction direction="left-to-right" evidence="9">
        <dbReference type="Rhea" id="RHEA:24409"/>
    </physiologicalReaction>
</comment>
<evidence type="ECO:0000256" key="7">
    <source>
        <dbReference type="ARBA" id="ARBA00022833"/>
    </source>
</evidence>
<dbReference type="InterPro" id="IPR011324">
    <property type="entry name" value="Cytotoxic_necrot_fac-like_cat"/>
</dbReference>
<evidence type="ECO:0000256" key="12">
    <source>
        <dbReference type="RuleBase" id="RU361274"/>
    </source>
</evidence>
<dbReference type="PANTHER" id="PTHR30616:SF2">
    <property type="entry name" value="PURINE NUCLEOSIDE PHOSPHORYLASE LACC1"/>
    <property type="match status" value="1"/>
</dbReference>
<evidence type="ECO:0000313" key="14">
    <source>
        <dbReference type="Proteomes" id="UP001317322"/>
    </source>
</evidence>
<dbReference type="RefSeq" id="WP_227564978.1">
    <property type="nucleotide sequence ID" value="NZ_CP101989.1"/>
</dbReference>
<dbReference type="PANTHER" id="PTHR30616">
    <property type="entry name" value="UNCHARACTERIZED PROTEIN YFIH"/>
    <property type="match status" value="1"/>
</dbReference>
<evidence type="ECO:0000256" key="5">
    <source>
        <dbReference type="ARBA" id="ARBA00022723"/>
    </source>
</evidence>
<dbReference type="CDD" id="cd16833">
    <property type="entry name" value="YfiH"/>
    <property type="match status" value="1"/>
</dbReference>
<keyword evidence="5" id="KW-0479">Metal-binding</keyword>
<comment type="catalytic activity">
    <reaction evidence="1">
        <text>inosine + phosphate = alpha-D-ribose 1-phosphate + hypoxanthine</text>
        <dbReference type="Rhea" id="RHEA:27646"/>
        <dbReference type="ChEBI" id="CHEBI:17368"/>
        <dbReference type="ChEBI" id="CHEBI:17596"/>
        <dbReference type="ChEBI" id="CHEBI:43474"/>
        <dbReference type="ChEBI" id="CHEBI:57720"/>
        <dbReference type="EC" id="2.4.2.1"/>
    </reaction>
    <physiologicalReaction direction="left-to-right" evidence="1">
        <dbReference type="Rhea" id="RHEA:27647"/>
    </physiologicalReaction>
</comment>
<sequence>MTVRHGPQGDDVLDVVPLGPGVLAGFTSRRGGGSAAPWEGLNLGSAVGDDPDVVAANRTVLQRRVGVPVVLATQVHGNDVVVVHEDSSDPGRRADGLVTTSARVAVAVYVADCAPVLLADPVARVVAAAHAGRAGLVAGVLQATVDAMVREGADPGRVVAAVGPCIAGRSYEVPATLRDDVAAVVPEAATRSAAGTPAVDLAAGVAAVLRRCGVREVHVDGRDTYADPALYSHRRAVHTGGGATGRFAGVVRLLDGGDRRGG</sequence>
<evidence type="ECO:0000256" key="3">
    <source>
        <dbReference type="ARBA" id="ARBA00007353"/>
    </source>
</evidence>
<evidence type="ECO:0000256" key="11">
    <source>
        <dbReference type="ARBA" id="ARBA00049893"/>
    </source>
</evidence>
<evidence type="ECO:0000256" key="10">
    <source>
        <dbReference type="ARBA" id="ARBA00048968"/>
    </source>
</evidence>
<evidence type="ECO:0000256" key="8">
    <source>
        <dbReference type="ARBA" id="ARBA00023008"/>
    </source>
</evidence>
<dbReference type="Gene3D" id="3.60.140.10">
    <property type="entry name" value="CNF1/YfiH-like putative cysteine hydrolases"/>
    <property type="match status" value="1"/>
</dbReference>
<comment type="similarity">
    <text evidence="3 12">Belongs to the purine nucleoside phosphorylase YfiH/LACC1 family.</text>
</comment>
<proteinExistence type="inferred from homology"/>
<comment type="function">
    <text evidence="2">Purine nucleoside enzyme that catalyzes the phosphorolysis of adenosine and inosine nucleosides, yielding D-ribose 1-phosphate and the respective free bases, adenine and hypoxanthine. Also catalyzes the phosphorolysis of S-methyl-5'-thioadenosine into adenine and S-methyl-5-thio-alpha-D-ribose 1-phosphate. Also has adenosine deaminase activity.</text>
</comment>
<name>A0ABY5K883_9CELL</name>
<keyword evidence="8" id="KW-0186">Copper</keyword>
<keyword evidence="14" id="KW-1185">Reference proteome</keyword>
<dbReference type="InterPro" id="IPR038371">
    <property type="entry name" value="Cu_polyphenol_OxRdtase_sf"/>
</dbReference>
<evidence type="ECO:0000313" key="13">
    <source>
        <dbReference type="EMBL" id="UUI66664.1"/>
    </source>
</evidence>
<dbReference type="Pfam" id="PF02578">
    <property type="entry name" value="Cu-oxidase_4"/>
    <property type="match status" value="1"/>
</dbReference>
<keyword evidence="4" id="KW-0808">Transferase</keyword>
<evidence type="ECO:0000256" key="6">
    <source>
        <dbReference type="ARBA" id="ARBA00022801"/>
    </source>
</evidence>
<comment type="catalytic activity">
    <reaction evidence="10">
        <text>adenosine + phosphate = alpha-D-ribose 1-phosphate + adenine</text>
        <dbReference type="Rhea" id="RHEA:27642"/>
        <dbReference type="ChEBI" id="CHEBI:16335"/>
        <dbReference type="ChEBI" id="CHEBI:16708"/>
        <dbReference type="ChEBI" id="CHEBI:43474"/>
        <dbReference type="ChEBI" id="CHEBI:57720"/>
        <dbReference type="EC" id="2.4.2.1"/>
    </reaction>
    <physiologicalReaction direction="left-to-right" evidence="10">
        <dbReference type="Rhea" id="RHEA:27643"/>
    </physiologicalReaction>
</comment>
<dbReference type="EMBL" id="CP101989">
    <property type="protein sequence ID" value="UUI66664.1"/>
    <property type="molecule type" value="Genomic_DNA"/>
</dbReference>
<accession>A0ABY5K883</accession>
<organism evidence="13 14">
    <name type="scientific">Cellulomonas wangsupingiae</name>
    <dbReference type="NCBI Taxonomy" id="2968085"/>
    <lineage>
        <taxon>Bacteria</taxon>
        <taxon>Bacillati</taxon>
        <taxon>Actinomycetota</taxon>
        <taxon>Actinomycetes</taxon>
        <taxon>Micrococcales</taxon>
        <taxon>Cellulomonadaceae</taxon>
        <taxon>Cellulomonas</taxon>
    </lineage>
</organism>
<reference evidence="13 14" key="1">
    <citation type="submission" date="2022-07" db="EMBL/GenBank/DDBJ databases">
        <title>Novel species in genus cellulomonas.</title>
        <authorList>
            <person name="Ye L."/>
        </authorList>
    </citation>
    <scope>NUCLEOTIDE SEQUENCE [LARGE SCALE GENOMIC DNA]</scope>
    <source>
        <strain evidence="14">zg-Y908</strain>
    </source>
</reference>
<evidence type="ECO:0000256" key="2">
    <source>
        <dbReference type="ARBA" id="ARBA00003215"/>
    </source>
</evidence>
<evidence type="ECO:0000256" key="4">
    <source>
        <dbReference type="ARBA" id="ARBA00022679"/>
    </source>
</evidence>
<gene>
    <name evidence="13" type="primary">pgeF</name>
    <name evidence="13" type="ORF">NP075_08175</name>
</gene>
<dbReference type="Proteomes" id="UP001317322">
    <property type="component" value="Chromosome"/>
</dbReference>
<dbReference type="SUPFAM" id="SSF64438">
    <property type="entry name" value="CNF1/YfiH-like putative cysteine hydrolases"/>
    <property type="match status" value="1"/>
</dbReference>
<evidence type="ECO:0000256" key="9">
    <source>
        <dbReference type="ARBA" id="ARBA00047989"/>
    </source>
</evidence>
<dbReference type="NCBIfam" id="TIGR00726">
    <property type="entry name" value="peptidoglycan editing factor PgeF"/>
    <property type="match status" value="1"/>
</dbReference>